<dbReference type="Proteomes" id="UP000533598">
    <property type="component" value="Unassembled WGS sequence"/>
</dbReference>
<dbReference type="Pfam" id="PF00005">
    <property type="entry name" value="ABC_tran"/>
    <property type="match status" value="1"/>
</dbReference>
<dbReference type="GO" id="GO:0005524">
    <property type="term" value="F:ATP binding"/>
    <property type="evidence" value="ECO:0007669"/>
    <property type="project" value="UniProtKB-KW"/>
</dbReference>
<comment type="subcellular location">
    <subcellularLocation>
        <location evidence="1">Cell membrane</location>
        <topology evidence="1">Multi-pass membrane protein</topology>
    </subcellularLocation>
</comment>
<protein>
    <submittedName>
        <fullName evidence="10">ATP-binding cassette subfamily B protein</fullName>
    </submittedName>
</protein>
<dbReference type="GO" id="GO:0016887">
    <property type="term" value="F:ATP hydrolysis activity"/>
    <property type="evidence" value="ECO:0007669"/>
    <property type="project" value="InterPro"/>
</dbReference>
<keyword evidence="4 10" id="KW-0067">ATP-binding</keyword>
<keyword evidence="3" id="KW-0547">Nucleotide-binding</keyword>
<dbReference type="Pfam" id="PF00664">
    <property type="entry name" value="ABC_membrane"/>
    <property type="match status" value="1"/>
</dbReference>
<dbReference type="InterPro" id="IPR039421">
    <property type="entry name" value="Type_1_exporter"/>
</dbReference>
<keyword evidence="6 7" id="KW-0472">Membrane</keyword>
<evidence type="ECO:0000256" key="5">
    <source>
        <dbReference type="ARBA" id="ARBA00022989"/>
    </source>
</evidence>
<evidence type="ECO:0000313" key="11">
    <source>
        <dbReference type="Proteomes" id="UP000533598"/>
    </source>
</evidence>
<evidence type="ECO:0000256" key="4">
    <source>
        <dbReference type="ARBA" id="ARBA00022840"/>
    </source>
</evidence>
<dbReference type="InterPro" id="IPR003593">
    <property type="entry name" value="AAA+_ATPase"/>
</dbReference>
<dbReference type="EMBL" id="JACHMH010000001">
    <property type="protein sequence ID" value="MBB4679664.1"/>
    <property type="molecule type" value="Genomic_DNA"/>
</dbReference>
<keyword evidence="11" id="KW-1185">Reference proteome</keyword>
<feature type="domain" description="ABC transporter" evidence="8">
    <location>
        <begin position="332"/>
        <end position="562"/>
    </location>
</feature>
<sequence length="567" mass="58953">MTRSTSSRLIVGAALRSPGWFALFVLASVTVNVIAVVVPSALAEVINAVFLGSGEGATVLRFGVLVAVAVLAQVLIVLSATGCCVAGTLWIRRRLVDHVLALPVRAASRFPTGELTTRLNADAASAGQLLVCLTGSVLAATTALAALVVLFGMSPWFGAVFALGVTPMILLAKRFLSCSTGLHLRYQQGLAALATLLHDALRGVRTIRAAGTADREVHRVLGPLPELAAAGDALWQVQRNMVWRAMLLVPLTELVVLAMAGFEVTNGRLTAAELLAVSGYLMLALGLFGQIDGLLGLAADRAGVQRVAEVLGTAPQRVTAVPRPLPDGTGALSFRAVTVVDGGHLLLDRVSLEVPGGASLALVGRSGAGKSTLAALVGRLVEPDQGTVLLDGVPLGELDPAELRAQVGYAFERPVLFGATVAEAIAPGTGSRRSLLVAAATAADADTFIQRLPGGYDTALADIQLSAGEMQRLGLARAIAGHPRVLVLDDATSSLDTVTEAHIARALATGFAGRTRLLVAHRAATAARADLVAWLDDGRIRAVGPHVELWPDPRYRAVFGPESLEQW</sequence>
<dbReference type="InterPro" id="IPR003439">
    <property type="entry name" value="ABC_transporter-like_ATP-bd"/>
</dbReference>
<dbReference type="GO" id="GO:0005886">
    <property type="term" value="C:plasma membrane"/>
    <property type="evidence" value="ECO:0007669"/>
    <property type="project" value="UniProtKB-SubCell"/>
</dbReference>
<proteinExistence type="predicted"/>
<evidence type="ECO:0000256" key="1">
    <source>
        <dbReference type="ARBA" id="ARBA00004651"/>
    </source>
</evidence>
<evidence type="ECO:0000256" key="2">
    <source>
        <dbReference type="ARBA" id="ARBA00022692"/>
    </source>
</evidence>
<dbReference type="InterPro" id="IPR017871">
    <property type="entry name" value="ABC_transporter-like_CS"/>
</dbReference>
<dbReference type="PROSITE" id="PS50893">
    <property type="entry name" value="ABC_TRANSPORTER_2"/>
    <property type="match status" value="1"/>
</dbReference>
<keyword evidence="5 7" id="KW-1133">Transmembrane helix</keyword>
<dbReference type="SUPFAM" id="SSF52540">
    <property type="entry name" value="P-loop containing nucleoside triphosphate hydrolases"/>
    <property type="match status" value="1"/>
</dbReference>
<feature type="transmembrane region" description="Helical" evidence="7">
    <location>
        <begin position="242"/>
        <end position="262"/>
    </location>
</feature>
<dbReference type="PROSITE" id="PS50929">
    <property type="entry name" value="ABC_TM1F"/>
    <property type="match status" value="1"/>
</dbReference>
<dbReference type="PROSITE" id="PS00211">
    <property type="entry name" value="ABC_TRANSPORTER_1"/>
    <property type="match status" value="1"/>
</dbReference>
<reference evidence="10 11" key="1">
    <citation type="submission" date="2020-08" db="EMBL/GenBank/DDBJ databases">
        <title>Sequencing the genomes of 1000 actinobacteria strains.</title>
        <authorList>
            <person name="Klenk H.-P."/>
        </authorList>
    </citation>
    <scope>NUCLEOTIDE SEQUENCE [LARGE SCALE GENOMIC DNA]</scope>
    <source>
        <strain evidence="10 11">DSM 44230</strain>
    </source>
</reference>
<dbReference type="InterPro" id="IPR036640">
    <property type="entry name" value="ABC1_TM_sf"/>
</dbReference>
<dbReference type="SUPFAM" id="SSF90123">
    <property type="entry name" value="ABC transporter transmembrane region"/>
    <property type="match status" value="1"/>
</dbReference>
<feature type="transmembrane region" description="Helical" evidence="7">
    <location>
        <begin position="129"/>
        <end position="150"/>
    </location>
</feature>
<dbReference type="PANTHER" id="PTHR43394:SF1">
    <property type="entry name" value="ATP-BINDING CASSETTE SUB-FAMILY B MEMBER 10, MITOCHONDRIAL"/>
    <property type="match status" value="1"/>
</dbReference>
<dbReference type="InterPro" id="IPR011527">
    <property type="entry name" value="ABC1_TM_dom"/>
</dbReference>
<dbReference type="CDD" id="cd03228">
    <property type="entry name" value="ABCC_MRP_Like"/>
    <property type="match status" value="1"/>
</dbReference>
<feature type="domain" description="ABC transmembrane type-1" evidence="9">
    <location>
        <begin position="22"/>
        <end position="291"/>
    </location>
</feature>
<dbReference type="AlphaFoldDB" id="A0A7W7CEG4"/>
<comment type="caution">
    <text evidence="10">The sequence shown here is derived from an EMBL/GenBank/DDBJ whole genome shotgun (WGS) entry which is preliminary data.</text>
</comment>
<name>A0A7W7CEG4_9PSEU</name>
<feature type="transmembrane region" description="Helical" evidence="7">
    <location>
        <begin position="20"/>
        <end position="42"/>
    </location>
</feature>
<dbReference type="GO" id="GO:0015421">
    <property type="term" value="F:ABC-type oligopeptide transporter activity"/>
    <property type="evidence" value="ECO:0007669"/>
    <property type="project" value="TreeGrafter"/>
</dbReference>
<evidence type="ECO:0000256" key="7">
    <source>
        <dbReference type="SAM" id="Phobius"/>
    </source>
</evidence>
<accession>A0A7W7CEG4</accession>
<evidence type="ECO:0000259" key="8">
    <source>
        <dbReference type="PROSITE" id="PS50893"/>
    </source>
</evidence>
<feature type="transmembrane region" description="Helical" evidence="7">
    <location>
        <begin position="156"/>
        <end position="176"/>
    </location>
</feature>
<evidence type="ECO:0000256" key="6">
    <source>
        <dbReference type="ARBA" id="ARBA00023136"/>
    </source>
</evidence>
<dbReference type="RefSeq" id="WP_185005385.1">
    <property type="nucleotide sequence ID" value="NZ_JACHMH010000001.1"/>
</dbReference>
<dbReference type="SMART" id="SM00382">
    <property type="entry name" value="AAA"/>
    <property type="match status" value="1"/>
</dbReference>
<feature type="transmembrane region" description="Helical" evidence="7">
    <location>
        <begin position="274"/>
        <end position="297"/>
    </location>
</feature>
<evidence type="ECO:0000313" key="10">
    <source>
        <dbReference type="EMBL" id="MBB4679664.1"/>
    </source>
</evidence>
<dbReference type="Gene3D" id="1.20.1560.10">
    <property type="entry name" value="ABC transporter type 1, transmembrane domain"/>
    <property type="match status" value="1"/>
</dbReference>
<dbReference type="InterPro" id="IPR027417">
    <property type="entry name" value="P-loop_NTPase"/>
</dbReference>
<organism evidence="10 11">
    <name type="scientific">Crossiella cryophila</name>
    <dbReference type="NCBI Taxonomy" id="43355"/>
    <lineage>
        <taxon>Bacteria</taxon>
        <taxon>Bacillati</taxon>
        <taxon>Actinomycetota</taxon>
        <taxon>Actinomycetes</taxon>
        <taxon>Pseudonocardiales</taxon>
        <taxon>Pseudonocardiaceae</taxon>
        <taxon>Crossiella</taxon>
    </lineage>
</organism>
<dbReference type="PANTHER" id="PTHR43394">
    <property type="entry name" value="ATP-DEPENDENT PERMEASE MDL1, MITOCHONDRIAL"/>
    <property type="match status" value="1"/>
</dbReference>
<evidence type="ECO:0000256" key="3">
    <source>
        <dbReference type="ARBA" id="ARBA00022741"/>
    </source>
</evidence>
<dbReference type="Gene3D" id="3.40.50.300">
    <property type="entry name" value="P-loop containing nucleotide triphosphate hydrolases"/>
    <property type="match status" value="1"/>
</dbReference>
<gene>
    <name evidence="10" type="ORF">HNR67_005782</name>
</gene>
<feature type="transmembrane region" description="Helical" evidence="7">
    <location>
        <begin position="62"/>
        <end position="91"/>
    </location>
</feature>
<keyword evidence="2 7" id="KW-0812">Transmembrane</keyword>
<evidence type="ECO:0000259" key="9">
    <source>
        <dbReference type="PROSITE" id="PS50929"/>
    </source>
</evidence>